<feature type="transmembrane region" description="Helical" evidence="2">
    <location>
        <begin position="360"/>
        <end position="382"/>
    </location>
</feature>
<dbReference type="EMBL" id="KF901239">
    <property type="protein sequence ID" value="AIF23751.1"/>
    <property type="molecule type" value="Genomic_DNA"/>
</dbReference>
<organism evidence="3">
    <name type="scientific">uncultured marine group II/III euryarchaeote SAT1000_18_C09</name>
    <dbReference type="NCBI Taxonomy" id="1456564"/>
    <lineage>
        <taxon>Archaea</taxon>
        <taxon>Methanobacteriati</taxon>
        <taxon>Methanobacteriota</taxon>
        <taxon>environmental samples</taxon>
    </lineage>
</organism>
<reference evidence="3" key="1">
    <citation type="journal article" date="2014" name="Genome Biol. Evol.">
        <title>Pangenome evidence for extensive interdomain horizontal transfer affecting lineage core and shell genes in uncultured planktonic thaumarchaeota and euryarchaeota.</title>
        <authorList>
            <person name="Deschamps P."/>
            <person name="Zivanovic Y."/>
            <person name="Moreira D."/>
            <person name="Rodriguez-Valera F."/>
            <person name="Lopez-Garcia P."/>
        </authorList>
    </citation>
    <scope>NUCLEOTIDE SEQUENCE</scope>
</reference>
<feature type="region of interest" description="Disordered" evidence="1">
    <location>
        <begin position="446"/>
        <end position="473"/>
    </location>
</feature>
<accession>A0A075I4Z1</accession>
<evidence type="ECO:0000256" key="2">
    <source>
        <dbReference type="SAM" id="Phobius"/>
    </source>
</evidence>
<evidence type="ECO:0008006" key="4">
    <source>
        <dbReference type="Google" id="ProtNLM"/>
    </source>
</evidence>
<dbReference type="AlphaFoldDB" id="A0A075I4Z1"/>
<evidence type="ECO:0000256" key="1">
    <source>
        <dbReference type="SAM" id="MobiDB-lite"/>
    </source>
</evidence>
<proteinExistence type="predicted"/>
<protein>
    <recommendedName>
        <fullName evidence="4">CARDB domain-containing protein</fullName>
    </recommendedName>
</protein>
<sequence>MGLASVAPGLRKTAVLAIILVLMSAPASGEGEKMFYPAGSSDIAVTGEPVHVGDELTASILVNNQGSYTGSVRLVLSDSTGNNLSVGEEIPISPGSSREVLAPLIPASAGALELNWKVTSDDGGVSSELSGLFEVQVYESQTLGLRFDAVKWTLSDGLECDLSASLSDGKQRDVNVSVSLVSQGVEEEVQRFEITLGPGLRALSLDLGQPEADYISVMLESNGWTSSNSAANLTWQTSVNPPFISPSVSIGVHEPDRPRTGDSVNLPYWLNNSGSSATLPGILKVVSTSDGMVLAQITISSISEGGSSSGVLSIGPWPDAPMVEAEVVWAMDGSSTTVPLTIFSQSENGDGWELPFDTMAAVYGAVLGLAVVLVGLIVWRAVSEKTPSTEKDSKILRESRITRRLERTPPKKEVRCPSCEQRLSIPAEHTGSVRCPACMNQFSSAPIETDSDSGESRQESQEILNEVTTTTSEPVARSHEEILSCPQCDQQLKVPIERRPVRSRCPACRTEFMAEVGESDD</sequence>
<keyword evidence="2" id="KW-1133">Transmembrane helix</keyword>
<evidence type="ECO:0000313" key="3">
    <source>
        <dbReference type="EMBL" id="AIF23751.1"/>
    </source>
</evidence>
<keyword evidence="2" id="KW-0472">Membrane</keyword>
<feature type="compositionally biased region" description="Polar residues" evidence="1">
    <location>
        <begin position="461"/>
        <end position="473"/>
    </location>
</feature>
<keyword evidence="2" id="KW-0812">Transmembrane</keyword>
<name>A0A075I4Z1_9EURY</name>